<accession>A0ABV7HGM7</accession>
<protein>
    <submittedName>
        <fullName evidence="2">DUF4845 domain-containing protein</fullName>
    </submittedName>
</protein>
<name>A0ABV7HGM7_9GAMM</name>
<evidence type="ECO:0000256" key="1">
    <source>
        <dbReference type="SAM" id="Phobius"/>
    </source>
</evidence>
<gene>
    <name evidence="2" type="ORF">ACFOEK_05610</name>
</gene>
<evidence type="ECO:0000313" key="3">
    <source>
        <dbReference type="Proteomes" id="UP001595476"/>
    </source>
</evidence>
<dbReference type="Proteomes" id="UP001595476">
    <property type="component" value="Unassembled WGS sequence"/>
</dbReference>
<comment type="caution">
    <text evidence="2">The sequence shown here is derived from an EMBL/GenBank/DDBJ whole genome shotgun (WGS) entry which is preliminary data.</text>
</comment>
<dbReference type="InterPro" id="IPR032314">
    <property type="entry name" value="DUF4845"/>
</dbReference>
<keyword evidence="1" id="KW-1133">Transmembrane helix</keyword>
<dbReference type="EMBL" id="JBHRSZ010000002">
    <property type="protein sequence ID" value="MFC3150492.1"/>
    <property type="molecule type" value="Genomic_DNA"/>
</dbReference>
<feature type="transmembrane region" description="Helical" evidence="1">
    <location>
        <begin position="12"/>
        <end position="36"/>
    </location>
</feature>
<proteinExistence type="predicted"/>
<keyword evidence="1" id="KW-0812">Transmembrane</keyword>
<dbReference type="RefSeq" id="WP_386717386.1">
    <property type="nucleotide sequence ID" value="NZ_JBHRSZ010000002.1"/>
</dbReference>
<organism evidence="2 3">
    <name type="scientific">Litoribrevibacter euphylliae</name>
    <dbReference type="NCBI Taxonomy" id="1834034"/>
    <lineage>
        <taxon>Bacteria</taxon>
        <taxon>Pseudomonadati</taxon>
        <taxon>Pseudomonadota</taxon>
        <taxon>Gammaproteobacteria</taxon>
        <taxon>Oceanospirillales</taxon>
        <taxon>Oceanospirillaceae</taxon>
        <taxon>Litoribrevibacter</taxon>
    </lineage>
</organism>
<evidence type="ECO:0000313" key="2">
    <source>
        <dbReference type="EMBL" id="MFC3150492.1"/>
    </source>
</evidence>
<keyword evidence="1" id="KW-0472">Membrane</keyword>
<reference evidence="3" key="1">
    <citation type="journal article" date="2019" name="Int. J. Syst. Evol. Microbiol.">
        <title>The Global Catalogue of Microorganisms (GCM) 10K type strain sequencing project: providing services to taxonomists for standard genome sequencing and annotation.</title>
        <authorList>
            <consortium name="The Broad Institute Genomics Platform"/>
            <consortium name="The Broad Institute Genome Sequencing Center for Infectious Disease"/>
            <person name="Wu L."/>
            <person name="Ma J."/>
        </authorList>
    </citation>
    <scope>NUCLEOTIDE SEQUENCE [LARGE SCALE GENOMIC DNA]</scope>
    <source>
        <strain evidence="3">KCTC 52438</strain>
    </source>
</reference>
<dbReference type="Pfam" id="PF16137">
    <property type="entry name" value="DUF4845"/>
    <property type="match status" value="1"/>
</dbReference>
<keyword evidence="3" id="KW-1185">Reference proteome</keyword>
<sequence>MNSRKQQGWTMWSLAFSLAIVGSIAWLGLKIVPLYLDNGTIRSVIKPLSQDRSLSDASYDEVVEVILKRMNINNVRWVKDEDIEFVEEDNYTQVRIDYEKRIKMVSNIDLIVTFKNHVNLPSN</sequence>